<reference evidence="3" key="1">
    <citation type="journal article" date="2008" name="J. Bacteriol.">
        <title>Genome sequence of the fish pathogen Renibacterium salmoninarum suggests reductive evolution away from an environmental Arthrobacter ancestor.</title>
        <authorList>
            <person name="Wiens G.D."/>
            <person name="Rockey D.D."/>
            <person name="Wu Z."/>
            <person name="Chang J."/>
            <person name="Levy R."/>
            <person name="Crane S."/>
            <person name="Chen D.S."/>
            <person name="Capri G.R."/>
            <person name="Burnett J.R."/>
            <person name="Sudheesh P.S."/>
            <person name="Schipma M.J."/>
            <person name="Burd H."/>
            <person name="Bhattacharyya A."/>
            <person name="Rhodes L.D."/>
            <person name="Kaul R."/>
            <person name="Strom M.S."/>
        </authorList>
    </citation>
    <scope>NUCLEOTIDE SEQUENCE [LARGE SCALE GENOMIC DNA]</scope>
    <source>
        <strain evidence="3">ATCC 33209 / DSM 20767 / JCM 11484 / NBRC 15589 / NCIMB 2235</strain>
    </source>
</reference>
<sequence>MPESFDDARPQYGQRDPFLEANGFYSTPPVPEHQRGTPRKQDSGVVRGTLCAMLIIPAGIALWVFLWSFGWMASLVSLGVSFGAFKLYTLGSKGRLSKPGVWSILTVTVVTMVLAFLAGIWYDMMKYTNSGFFDSFVSRHFWRTLTYNLFQNPNFWPAYAMDMLGALLFCALGSFFIIRSLFRQAK</sequence>
<proteinExistence type="predicted"/>
<feature type="transmembrane region" description="Helical" evidence="1">
    <location>
        <begin position="156"/>
        <end position="178"/>
    </location>
</feature>
<gene>
    <name evidence="2" type="ordered locus">RSal33209_0628</name>
</gene>
<dbReference type="KEGG" id="rsa:RSal33209_0628"/>
<dbReference type="RefSeq" id="WP_012244076.1">
    <property type="nucleotide sequence ID" value="NC_010168.1"/>
</dbReference>
<accession>A9WLL7</accession>
<dbReference type="AlphaFoldDB" id="A9WLL7"/>
<dbReference type="eggNOG" id="ENOG5034389">
    <property type="taxonomic scope" value="Bacteria"/>
</dbReference>
<evidence type="ECO:0000313" key="2">
    <source>
        <dbReference type="EMBL" id="ABY22375.1"/>
    </source>
</evidence>
<organism evidence="2 3">
    <name type="scientific">Renibacterium salmoninarum (strain ATCC 33209 / DSM 20767 / JCM 11484 / NBRC 15589 / NCIMB 2235)</name>
    <dbReference type="NCBI Taxonomy" id="288705"/>
    <lineage>
        <taxon>Bacteria</taxon>
        <taxon>Bacillati</taxon>
        <taxon>Actinomycetota</taxon>
        <taxon>Actinomycetes</taxon>
        <taxon>Micrococcales</taxon>
        <taxon>Micrococcaceae</taxon>
        <taxon>Renibacterium</taxon>
    </lineage>
</organism>
<feature type="transmembrane region" description="Helical" evidence="1">
    <location>
        <begin position="71"/>
        <end position="89"/>
    </location>
</feature>
<keyword evidence="1" id="KW-0812">Transmembrane</keyword>
<dbReference type="Proteomes" id="UP000002007">
    <property type="component" value="Chromosome"/>
</dbReference>
<feature type="transmembrane region" description="Helical" evidence="1">
    <location>
        <begin position="101"/>
        <end position="122"/>
    </location>
</feature>
<name>A9WLL7_RENSM</name>
<evidence type="ECO:0000313" key="3">
    <source>
        <dbReference type="Proteomes" id="UP000002007"/>
    </source>
</evidence>
<evidence type="ECO:0000256" key="1">
    <source>
        <dbReference type="SAM" id="Phobius"/>
    </source>
</evidence>
<keyword evidence="1" id="KW-1133">Transmembrane helix</keyword>
<feature type="transmembrane region" description="Helical" evidence="1">
    <location>
        <begin position="44"/>
        <end position="65"/>
    </location>
</feature>
<keyword evidence="1" id="KW-0472">Membrane</keyword>
<protein>
    <submittedName>
        <fullName evidence="2">Hypothetical membrane protein</fullName>
    </submittedName>
</protein>
<dbReference type="EMBL" id="CP000910">
    <property type="protein sequence ID" value="ABY22375.1"/>
    <property type="molecule type" value="Genomic_DNA"/>
</dbReference>
<keyword evidence="3" id="KW-1185">Reference proteome</keyword>
<dbReference type="HOGENOM" id="CLU_1453312_0_0_11"/>